<dbReference type="EMBL" id="JBHTIS010002557">
    <property type="protein sequence ID" value="MFD1050025.1"/>
    <property type="molecule type" value="Genomic_DNA"/>
</dbReference>
<evidence type="ECO:0000313" key="2">
    <source>
        <dbReference type="Proteomes" id="UP001597045"/>
    </source>
</evidence>
<accession>A0ABW3MHI5</accession>
<proteinExistence type="predicted"/>
<reference evidence="2" key="1">
    <citation type="journal article" date="2019" name="Int. J. Syst. Evol. Microbiol.">
        <title>The Global Catalogue of Microorganisms (GCM) 10K type strain sequencing project: providing services to taxonomists for standard genome sequencing and annotation.</title>
        <authorList>
            <consortium name="The Broad Institute Genomics Platform"/>
            <consortium name="The Broad Institute Genome Sequencing Center for Infectious Disease"/>
            <person name="Wu L."/>
            <person name="Ma J."/>
        </authorList>
    </citation>
    <scope>NUCLEOTIDE SEQUENCE [LARGE SCALE GENOMIC DNA]</scope>
    <source>
        <strain evidence="2">JCM 31486</strain>
    </source>
</reference>
<organism evidence="1 2">
    <name type="scientific">Kibdelosporangium lantanae</name>
    <dbReference type="NCBI Taxonomy" id="1497396"/>
    <lineage>
        <taxon>Bacteria</taxon>
        <taxon>Bacillati</taxon>
        <taxon>Actinomycetota</taxon>
        <taxon>Actinomycetes</taxon>
        <taxon>Pseudonocardiales</taxon>
        <taxon>Pseudonocardiaceae</taxon>
        <taxon>Kibdelosporangium</taxon>
    </lineage>
</organism>
<comment type="caution">
    <text evidence="1">The sequence shown here is derived from an EMBL/GenBank/DDBJ whole genome shotgun (WGS) entry which is preliminary data.</text>
</comment>
<gene>
    <name evidence="1" type="ORF">ACFQ1S_33105</name>
</gene>
<evidence type="ECO:0000313" key="1">
    <source>
        <dbReference type="EMBL" id="MFD1050025.1"/>
    </source>
</evidence>
<feature type="non-terminal residue" evidence="1">
    <location>
        <position position="1"/>
    </location>
</feature>
<dbReference type="Proteomes" id="UP001597045">
    <property type="component" value="Unassembled WGS sequence"/>
</dbReference>
<name>A0ABW3MHI5_9PSEU</name>
<sequence>WVALASAPLVRAALDAMRAVGDVELVAAYIDHLTATVALDGAMTVARDELVSLPLPPSVDEGRLPYAASFFAGTGEISPLGFALPPRVRVDLAVPSPLDAWIDVAERRYGLAVRSAQVVRSW</sequence>
<keyword evidence="2" id="KW-1185">Reference proteome</keyword>
<protein>
    <submittedName>
        <fullName evidence="1">Uncharacterized protein</fullName>
    </submittedName>
</protein>